<dbReference type="InterPro" id="IPR051713">
    <property type="entry name" value="T-cell_Activation_Regulation"/>
</dbReference>
<keyword evidence="6 11" id="KW-0472">Membrane</keyword>
<dbReference type="Gene3D" id="2.60.40.10">
    <property type="entry name" value="Immunoglobulins"/>
    <property type="match status" value="2"/>
</dbReference>
<evidence type="ECO:0000259" key="12">
    <source>
        <dbReference type="PROSITE" id="PS50835"/>
    </source>
</evidence>
<dbReference type="GO" id="GO:0042102">
    <property type="term" value="P:positive regulation of T cell proliferation"/>
    <property type="evidence" value="ECO:0007669"/>
    <property type="project" value="TreeGrafter"/>
</dbReference>
<dbReference type="SMART" id="SM00408">
    <property type="entry name" value="IGc2"/>
    <property type="match status" value="1"/>
</dbReference>
<evidence type="ECO:0000256" key="5">
    <source>
        <dbReference type="ARBA" id="ARBA00022989"/>
    </source>
</evidence>
<dbReference type="GO" id="GO:0006955">
    <property type="term" value="P:immune response"/>
    <property type="evidence" value="ECO:0007669"/>
    <property type="project" value="TreeGrafter"/>
</dbReference>
<dbReference type="Pfam" id="PF07686">
    <property type="entry name" value="V-set"/>
    <property type="match status" value="1"/>
</dbReference>
<accession>A0A401PRE0</accession>
<protein>
    <recommendedName>
        <fullName evidence="12">Ig-like domain-containing protein</fullName>
    </recommendedName>
</protein>
<keyword evidence="9" id="KW-0325">Glycoprotein</keyword>
<evidence type="ECO:0000256" key="4">
    <source>
        <dbReference type="ARBA" id="ARBA00022729"/>
    </source>
</evidence>
<keyword evidence="4" id="KW-0732">Signal</keyword>
<keyword evidence="7" id="KW-1015">Disulfide bond</keyword>
<dbReference type="AlphaFoldDB" id="A0A401PRE0"/>
<dbReference type="FunFam" id="2.60.40.10:FF:000142">
    <property type="entry name" value="V-set domain-containing T-cell activation inhibitor 1"/>
    <property type="match status" value="1"/>
</dbReference>
<evidence type="ECO:0000256" key="1">
    <source>
        <dbReference type="ARBA" id="ARBA00004251"/>
    </source>
</evidence>
<dbReference type="Proteomes" id="UP000288216">
    <property type="component" value="Unassembled WGS sequence"/>
</dbReference>
<dbReference type="GO" id="GO:0042130">
    <property type="term" value="P:negative regulation of T cell proliferation"/>
    <property type="evidence" value="ECO:0007669"/>
    <property type="project" value="TreeGrafter"/>
</dbReference>
<sequence length="304" mass="34110">MGKCSYSQAGLERVYLQGEKAMRGYSQFSLLVLRGLLTAAFRVQMIKKELTAIINQTVVLECSFTVTEESPFENFLVTWQRVESNEVVHSYYYGKDQFSEQDAQYSNRTSLFPKEFKTGNASLRLEGVNIKDIGKYQCYVSNTAGNDNGIISVTSAAYYSEPVLTVRQKLLSTILMFESSGYPKADISWYNGGNLAAYFLSNCSYYQAADGLYTVQSSMEINITGSSTYTFVLRNAAVNQTISRTLKLLVGEDSSLMPNLPLDCSRMMSFILVALFVIIALAMILHQLKYMKRKTIKPIITDSP</sequence>
<dbReference type="STRING" id="75743.A0A401PRE0"/>
<keyword evidence="3 11" id="KW-0812">Transmembrane</keyword>
<dbReference type="InterPro" id="IPR036179">
    <property type="entry name" value="Ig-like_dom_sf"/>
</dbReference>
<gene>
    <name evidence="13" type="ORF">scyTo_0019793</name>
</gene>
<dbReference type="SMART" id="SM00409">
    <property type="entry name" value="IG"/>
    <property type="match status" value="1"/>
</dbReference>
<keyword evidence="5 11" id="KW-1133">Transmembrane helix</keyword>
<dbReference type="PROSITE" id="PS50835">
    <property type="entry name" value="IG_LIKE"/>
    <property type="match status" value="1"/>
</dbReference>
<dbReference type="InterPro" id="IPR013783">
    <property type="entry name" value="Ig-like_fold"/>
</dbReference>
<evidence type="ECO:0000256" key="8">
    <source>
        <dbReference type="ARBA" id="ARBA00023170"/>
    </source>
</evidence>
<dbReference type="GO" id="GO:0071222">
    <property type="term" value="P:cellular response to lipopolysaccharide"/>
    <property type="evidence" value="ECO:0007669"/>
    <property type="project" value="TreeGrafter"/>
</dbReference>
<dbReference type="PANTHER" id="PTHR25466">
    <property type="entry name" value="T-LYMPHOCYTE ACTIVATION ANTIGEN"/>
    <property type="match status" value="1"/>
</dbReference>
<feature type="transmembrane region" description="Helical" evidence="11">
    <location>
        <begin position="267"/>
        <end position="285"/>
    </location>
</feature>
<name>A0A401PRE0_SCYTO</name>
<evidence type="ECO:0000256" key="7">
    <source>
        <dbReference type="ARBA" id="ARBA00023157"/>
    </source>
</evidence>
<keyword evidence="2" id="KW-1003">Cell membrane</keyword>
<dbReference type="InterPro" id="IPR013106">
    <property type="entry name" value="Ig_V-set"/>
</dbReference>
<dbReference type="GO" id="GO:0007166">
    <property type="term" value="P:cell surface receptor signaling pathway"/>
    <property type="evidence" value="ECO:0007669"/>
    <property type="project" value="TreeGrafter"/>
</dbReference>
<evidence type="ECO:0000256" key="10">
    <source>
        <dbReference type="ARBA" id="ARBA00023319"/>
    </source>
</evidence>
<comment type="caution">
    <text evidence="13">The sequence shown here is derived from an EMBL/GenBank/DDBJ whole genome shotgun (WGS) entry which is preliminary data.</text>
</comment>
<dbReference type="PANTHER" id="PTHR25466:SF14">
    <property type="entry name" value="BUTYROPHILIN SUBFAMILY 2 MEMBER A2-LIKE-RELATED"/>
    <property type="match status" value="1"/>
</dbReference>
<evidence type="ECO:0000256" key="2">
    <source>
        <dbReference type="ARBA" id="ARBA00022475"/>
    </source>
</evidence>
<evidence type="ECO:0000313" key="13">
    <source>
        <dbReference type="EMBL" id="GCB75667.1"/>
    </source>
</evidence>
<keyword evidence="8" id="KW-0675">Receptor</keyword>
<dbReference type="OrthoDB" id="9983389at2759"/>
<dbReference type="EMBL" id="BFAA01015109">
    <property type="protein sequence ID" value="GCB75667.1"/>
    <property type="molecule type" value="Genomic_DNA"/>
</dbReference>
<dbReference type="InterPro" id="IPR003599">
    <property type="entry name" value="Ig_sub"/>
</dbReference>
<dbReference type="InterPro" id="IPR003598">
    <property type="entry name" value="Ig_sub2"/>
</dbReference>
<dbReference type="GO" id="GO:0031295">
    <property type="term" value="P:T cell costimulation"/>
    <property type="evidence" value="ECO:0007669"/>
    <property type="project" value="TreeGrafter"/>
</dbReference>
<evidence type="ECO:0000313" key="14">
    <source>
        <dbReference type="Proteomes" id="UP000288216"/>
    </source>
</evidence>
<dbReference type="SUPFAM" id="SSF48726">
    <property type="entry name" value="Immunoglobulin"/>
    <property type="match status" value="2"/>
</dbReference>
<feature type="domain" description="Ig-like" evidence="12">
    <location>
        <begin position="41"/>
        <end position="154"/>
    </location>
</feature>
<evidence type="ECO:0000256" key="9">
    <source>
        <dbReference type="ARBA" id="ARBA00023180"/>
    </source>
</evidence>
<proteinExistence type="predicted"/>
<evidence type="ECO:0000256" key="6">
    <source>
        <dbReference type="ARBA" id="ARBA00023136"/>
    </source>
</evidence>
<evidence type="ECO:0000256" key="11">
    <source>
        <dbReference type="SAM" id="Phobius"/>
    </source>
</evidence>
<keyword evidence="10" id="KW-0393">Immunoglobulin domain</keyword>
<comment type="subcellular location">
    <subcellularLocation>
        <location evidence="1">Cell membrane</location>
        <topology evidence="1">Single-pass type I membrane protein</topology>
    </subcellularLocation>
</comment>
<dbReference type="OMA" id="SMEINIT"/>
<organism evidence="13 14">
    <name type="scientific">Scyliorhinus torazame</name>
    <name type="common">Cloudy catshark</name>
    <name type="synonym">Catulus torazame</name>
    <dbReference type="NCBI Taxonomy" id="75743"/>
    <lineage>
        <taxon>Eukaryota</taxon>
        <taxon>Metazoa</taxon>
        <taxon>Chordata</taxon>
        <taxon>Craniata</taxon>
        <taxon>Vertebrata</taxon>
        <taxon>Chondrichthyes</taxon>
        <taxon>Elasmobranchii</taxon>
        <taxon>Galeomorphii</taxon>
        <taxon>Galeoidea</taxon>
        <taxon>Carcharhiniformes</taxon>
        <taxon>Scyliorhinidae</taxon>
        <taxon>Scyliorhinus</taxon>
    </lineage>
</organism>
<dbReference type="GO" id="GO:0009897">
    <property type="term" value="C:external side of plasma membrane"/>
    <property type="evidence" value="ECO:0007669"/>
    <property type="project" value="TreeGrafter"/>
</dbReference>
<keyword evidence="14" id="KW-1185">Reference proteome</keyword>
<reference evidence="13 14" key="1">
    <citation type="journal article" date="2018" name="Nat. Ecol. Evol.">
        <title>Shark genomes provide insights into elasmobranch evolution and the origin of vertebrates.</title>
        <authorList>
            <person name="Hara Y"/>
            <person name="Yamaguchi K"/>
            <person name="Onimaru K"/>
            <person name="Kadota M"/>
            <person name="Koyanagi M"/>
            <person name="Keeley SD"/>
            <person name="Tatsumi K"/>
            <person name="Tanaka K"/>
            <person name="Motone F"/>
            <person name="Kageyama Y"/>
            <person name="Nozu R"/>
            <person name="Adachi N"/>
            <person name="Nishimura O"/>
            <person name="Nakagawa R"/>
            <person name="Tanegashima C"/>
            <person name="Kiyatake I"/>
            <person name="Matsumoto R"/>
            <person name="Murakumo K"/>
            <person name="Nishida K"/>
            <person name="Terakita A"/>
            <person name="Kuratani S"/>
            <person name="Sato K"/>
            <person name="Hyodo S Kuraku.S."/>
        </authorList>
    </citation>
    <scope>NUCLEOTIDE SEQUENCE [LARGE SCALE GENOMIC DNA]</scope>
</reference>
<evidence type="ECO:0000256" key="3">
    <source>
        <dbReference type="ARBA" id="ARBA00022692"/>
    </source>
</evidence>
<dbReference type="InterPro" id="IPR007110">
    <property type="entry name" value="Ig-like_dom"/>
</dbReference>